<dbReference type="InterPro" id="IPR010730">
    <property type="entry name" value="HET"/>
</dbReference>
<gene>
    <name evidence="2" type="ORF">WOLCODRAFT_154992</name>
</gene>
<dbReference type="EMBL" id="KB468168">
    <property type="protein sequence ID" value="PCH44972.1"/>
    <property type="molecule type" value="Genomic_DNA"/>
</dbReference>
<evidence type="ECO:0000313" key="2">
    <source>
        <dbReference type="EMBL" id="PCH44972.1"/>
    </source>
</evidence>
<dbReference type="Pfam" id="PF06985">
    <property type="entry name" value="HET"/>
    <property type="match status" value="1"/>
</dbReference>
<dbReference type="STRING" id="742152.A0A2H3JS47"/>
<evidence type="ECO:0000313" key="3">
    <source>
        <dbReference type="Proteomes" id="UP000218811"/>
    </source>
</evidence>
<dbReference type="AlphaFoldDB" id="A0A2H3JS47"/>
<feature type="domain" description="Heterokaryon incompatibility" evidence="1">
    <location>
        <begin position="280"/>
        <end position="354"/>
    </location>
</feature>
<keyword evidence="3" id="KW-1185">Reference proteome</keyword>
<protein>
    <recommendedName>
        <fullName evidence="1">Heterokaryon incompatibility domain-containing protein</fullName>
    </recommendedName>
</protein>
<accession>A0A2H3JS47</accession>
<name>A0A2H3JS47_WOLCO</name>
<sequence>MATAFAFLSPSTSIVDFSDHVRTPLIPTTTQKLKEEQLVRTLPTGERVLSCENLSHILAGWRERLDALKGDAPVLQEWHDQIEHTLFGAYNGMMDEFIHAEQNMLHVAGLDHDTIGKNLYMFAAIAEALTISRLFKHYTTLDGTHHLIWSWARRRISDDIYGRDMRARGWCPFTIETFSDRLYVLGYAQRQPPPLRPVLYRSHEDCTPRKCVASNVDPGTYRTRHVSEDCACGFAKPPLAEVMSVISSSQVPVMRIVKDSTPDGGESLCIQCVPSNDTPYVAISHVWADGLGSNTETGLPICQLQRLATMTESLISGGSFWIDSLCVPDESQSRKQAIRMMARTYKEARLVLVIDAGIYSCPVNTPLERKLLAILSSAWLQRLWTLHEALLAKEMKFLFGDKVIDFEDMIIEAGGDPDPVRLPLLLEVSRLWSKRQKIQSGFKLSLSDISRSLQRRTSSRVSDETLAIASLLGVDVHKLVHLDASKRMQALLLELRTIPPNIIFIHDGEKLEIPNFSWAPASFMIDAVASTIEDNGRCTPQGLIAEYECLHIDPVTFDKQGPYYLLDIPEDRGFYLVGVATFDKSKTPTCNALLLEKPPSFDQPMKEKQFKSKAYAHISELLGLDFAQLRI</sequence>
<proteinExistence type="predicted"/>
<dbReference type="OrthoDB" id="2426273at2759"/>
<dbReference type="Proteomes" id="UP000218811">
    <property type="component" value="Unassembled WGS sequence"/>
</dbReference>
<dbReference type="PANTHER" id="PTHR39596">
    <property type="match status" value="1"/>
</dbReference>
<reference evidence="2 3" key="1">
    <citation type="journal article" date="2012" name="Science">
        <title>The Paleozoic origin of enzymatic lignin decomposition reconstructed from 31 fungal genomes.</title>
        <authorList>
            <person name="Floudas D."/>
            <person name="Binder M."/>
            <person name="Riley R."/>
            <person name="Barry K."/>
            <person name="Blanchette R.A."/>
            <person name="Henrissat B."/>
            <person name="Martinez A.T."/>
            <person name="Otillar R."/>
            <person name="Spatafora J.W."/>
            <person name="Yadav J.S."/>
            <person name="Aerts A."/>
            <person name="Benoit I."/>
            <person name="Boyd A."/>
            <person name="Carlson A."/>
            <person name="Copeland A."/>
            <person name="Coutinho P.M."/>
            <person name="de Vries R.P."/>
            <person name="Ferreira P."/>
            <person name="Findley K."/>
            <person name="Foster B."/>
            <person name="Gaskell J."/>
            <person name="Glotzer D."/>
            <person name="Gorecki P."/>
            <person name="Heitman J."/>
            <person name="Hesse C."/>
            <person name="Hori C."/>
            <person name="Igarashi K."/>
            <person name="Jurgens J.A."/>
            <person name="Kallen N."/>
            <person name="Kersten P."/>
            <person name="Kohler A."/>
            <person name="Kuees U."/>
            <person name="Kumar T.K.A."/>
            <person name="Kuo A."/>
            <person name="LaButti K."/>
            <person name="Larrondo L.F."/>
            <person name="Lindquist E."/>
            <person name="Ling A."/>
            <person name="Lombard V."/>
            <person name="Lucas S."/>
            <person name="Lundell T."/>
            <person name="Martin R."/>
            <person name="McLaughlin D.J."/>
            <person name="Morgenstern I."/>
            <person name="Morin E."/>
            <person name="Murat C."/>
            <person name="Nagy L.G."/>
            <person name="Nolan M."/>
            <person name="Ohm R.A."/>
            <person name="Patyshakuliyeva A."/>
            <person name="Rokas A."/>
            <person name="Ruiz-Duenas F.J."/>
            <person name="Sabat G."/>
            <person name="Salamov A."/>
            <person name="Samejima M."/>
            <person name="Schmutz J."/>
            <person name="Slot J.C."/>
            <person name="St John F."/>
            <person name="Stenlid J."/>
            <person name="Sun H."/>
            <person name="Sun S."/>
            <person name="Syed K."/>
            <person name="Tsang A."/>
            <person name="Wiebenga A."/>
            <person name="Young D."/>
            <person name="Pisabarro A."/>
            <person name="Eastwood D.C."/>
            <person name="Martin F."/>
            <person name="Cullen D."/>
            <person name="Grigoriev I.V."/>
            <person name="Hibbett D.S."/>
        </authorList>
    </citation>
    <scope>NUCLEOTIDE SEQUENCE [LARGE SCALE GENOMIC DNA]</scope>
    <source>
        <strain evidence="2 3">MD-104</strain>
    </source>
</reference>
<organism evidence="2 3">
    <name type="scientific">Wolfiporia cocos (strain MD-104)</name>
    <name type="common">Brown rot fungus</name>
    <dbReference type="NCBI Taxonomy" id="742152"/>
    <lineage>
        <taxon>Eukaryota</taxon>
        <taxon>Fungi</taxon>
        <taxon>Dikarya</taxon>
        <taxon>Basidiomycota</taxon>
        <taxon>Agaricomycotina</taxon>
        <taxon>Agaricomycetes</taxon>
        <taxon>Polyporales</taxon>
        <taxon>Phaeolaceae</taxon>
        <taxon>Wolfiporia</taxon>
    </lineage>
</organism>
<evidence type="ECO:0000259" key="1">
    <source>
        <dbReference type="Pfam" id="PF06985"/>
    </source>
</evidence>
<dbReference type="PANTHER" id="PTHR39596:SF2">
    <property type="entry name" value="HET DOMAIN PROTEIN (AFU_ORTHOLOGUE AFUA_1G17550)-RELATED"/>
    <property type="match status" value="1"/>
</dbReference>